<gene>
    <name evidence="5 6" type="primary">fliE</name>
    <name evidence="6" type="ORF">ACFOHL_07880</name>
</gene>
<evidence type="ECO:0000256" key="5">
    <source>
        <dbReference type="HAMAP-Rule" id="MF_00724"/>
    </source>
</evidence>
<dbReference type="RefSeq" id="WP_376919677.1">
    <property type="nucleotide sequence ID" value="NZ_JBHRSW010000014.1"/>
</dbReference>
<dbReference type="InterPro" id="IPR001624">
    <property type="entry name" value="FliE"/>
</dbReference>
<protein>
    <recommendedName>
        <fullName evidence="3 5">Flagellar hook-basal body complex protein FliE</fullName>
    </recommendedName>
</protein>
<evidence type="ECO:0000313" key="7">
    <source>
        <dbReference type="Proteomes" id="UP001595478"/>
    </source>
</evidence>
<comment type="subcellular location">
    <subcellularLocation>
        <location evidence="1 5">Bacterial flagellum basal body</location>
    </subcellularLocation>
</comment>
<evidence type="ECO:0000256" key="2">
    <source>
        <dbReference type="ARBA" id="ARBA00009272"/>
    </source>
</evidence>
<comment type="caution">
    <text evidence="6">The sequence shown here is derived from an EMBL/GenBank/DDBJ whole genome shotgun (WGS) entry which is preliminary data.</text>
</comment>
<sequence length="102" mass="11649">MTVEMISAIDKTENTQFLELLPQQLNMTSNPNFSQIFTDSLNDINISLQRADSVLTDMALNKSISTHEVMIAMQEAKSELRLAVEVRNKLLEGYQEIMRMQV</sequence>
<dbReference type="EMBL" id="JBHRSW010000014">
    <property type="protein sequence ID" value="MFC3121538.1"/>
    <property type="molecule type" value="Genomic_DNA"/>
</dbReference>
<evidence type="ECO:0000256" key="4">
    <source>
        <dbReference type="ARBA" id="ARBA00023143"/>
    </source>
</evidence>
<evidence type="ECO:0000256" key="1">
    <source>
        <dbReference type="ARBA" id="ARBA00004117"/>
    </source>
</evidence>
<proteinExistence type="inferred from homology"/>
<dbReference type="HAMAP" id="MF_00724">
    <property type="entry name" value="FliE"/>
    <property type="match status" value="1"/>
</dbReference>
<name>A0ABV7FQI0_9ALTE</name>
<keyword evidence="6" id="KW-0966">Cell projection</keyword>
<evidence type="ECO:0000256" key="3">
    <source>
        <dbReference type="ARBA" id="ARBA00018024"/>
    </source>
</evidence>
<comment type="similarity">
    <text evidence="2 5">Belongs to the FliE family.</text>
</comment>
<organism evidence="6 7">
    <name type="scientific">Agaribacter flavus</name>
    <dbReference type="NCBI Taxonomy" id="1902781"/>
    <lineage>
        <taxon>Bacteria</taxon>
        <taxon>Pseudomonadati</taxon>
        <taxon>Pseudomonadota</taxon>
        <taxon>Gammaproteobacteria</taxon>
        <taxon>Alteromonadales</taxon>
        <taxon>Alteromonadaceae</taxon>
        <taxon>Agaribacter</taxon>
    </lineage>
</organism>
<dbReference type="Proteomes" id="UP001595478">
    <property type="component" value="Unassembled WGS sequence"/>
</dbReference>
<dbReference type="PANTHER" id="PTHR34653">
    <property type="match status" value="1"/>
</dbReference>
<evidence type="ECO:0000313" key="6">
    <source>
        <dbReference type="EMBL" id="MFC3121538.1"/>
    </source>
</evidence>
<keyword evidence="7" id="KW-1185">Reference proteome</keyword>
<reference evidence="7" key="1">
    <citation type="journal article" date="2019" name="Int. J. Syst. Evol. Microbiol.">
        <title>The Global Catalogue of Microorganisms (GCM) 10K type strain sequencing project: providing services to taxonomists for standard genome sequencing and annotation.</title>
        <authorList>
            <consortium name="The Broad Institute Genomics Platform"/>
            <consortium name="The Broad Institute Genome Sequencing Center for Infectious Disease"/>
            <person name="Wu L."/>
            <person name="Ma J."/>
        </authorList>
    </citation>
    <scope>NUCLEOTIDE SEQUENCE [LARGE SCALE GENOMIC DNA]</scope>
    <source>
        <strain evidence="7">KCTC 52473</strain>
    </source>
</reference>
<dbReference type="PANTHER" id="PTHR34653:SF1">
    <property type="entry name" value="FLAGELLAR HOOK-BASAL BODY COMPLEX PROTEIN FLIE"/>
    <property type="match status" value="1"/>
</dbReference>
<dbReference type="NCBIfam" id="TIGR00205">
    <property type="entry name" value="fliE"/>
    <property type="match status" value="1"/>
</dbReference>
<dbReference type="Pfam" id="PF02049">
    <property type="entry name" value="FliE"/>
    <property type="match status" value="1"/>
</dbReference>
<dbReference type="PRINTS" id="PR01006">
    <property type="entry name" value="FLGHOOKFLIE"/>
</dbReference>
<keyword evidence="6" id="KW-0969">Cilium</keyword>
<keyword evidence="6" id="KW-0282">Flagellum</keyword>
<accession>A0ABV7FQI0</accession>
<keyword evidence="4 5" id="KW-0975">Bacterial flagellum</keyword>